<evidence type="ECO:0000256" key="1">
    <source>
        <dbReference type="SAM" id="MobiDB-lite"/>
    </source>
</evidence>
<accession>A0A0H2SGM2</accession>
<sequence>MSMCVPNPYFYGQILFSTNNFNFVHRDGPEEEPGGIGGGFSVENFRVLSVYRQYCRTDDCGIEQNSQSDEDSHTSNSETPCTRSVADTSQDSHGGGRFEIRKIMHWNDIFSMLVLTLAAICGSGIFSWIIQYAGTQETQIFIVMMEMAAITSILGFVLYVRTSAKEFQPSTMSRGRTLNVCMGFLVPTVFYSLSLILFLVPMVLMVFATVDRVVGFVSLGLAGFFLCFFFGGWFYISSLEKSRCDDLVVVSEKA</sequence>
<keyword evidence="4" id="KW-1185">Reference proteome</keyword>
<feature type="transmembrane region" description="Helical" evidence="2">
    <location>
        <begin position="109"/>
        <end position="134"/>
    </location>
</feature>
<feature type="transmembrane region" description="Helical" evidence="2">
    <location>
        <begin position="181"/>
        <end position="207"/>
    </location>
</feature>
<dbReference type="AlphaFoldDB" id="A0A0H2SGM2"/>
<feature type="transmembrane region" description="Helical" evidence="2">
    <location>
        <begin position="140"/>
        <end position="160"/>
    </location>
</feature>
<evidence type="ECO:0008006" key="5">
    <source>
        <dbReference type="Google" id="ProtNLM"/>
    </source>
</evidence>
<keyword evidence="2" id="KW-0812">Transmembrane</keyword>
<dbReference type="Proteomes" id="UP000053477">
    <property type="component" value="Unassembled WGS sequence"/>
</dbReference>
<evidence type="ECO:0000313" key="3">
    <source>
        <dbReference type="EMBL" id="KLO16221.1"/>
    </source>
</evidence>
<reference evidence="3 4" key="1">
    <citation type="submission" date="2015-04" db="EMBL/GenBank/DDBJ databases">
        <title>Complete genome sequence of Schizopora paradoxa KUC8140, a cosmopolitan wood degrader in East Asia.</title>
        <authorList>
            <consortium name="DOE Joint Genome Institute"/>
            <person name="Min B."/>
            <person name="Park H."/>
            <person name="Jang Y."/>
            <person name="Kim J.-J."/>
            <person name="Kim K.H."/>
            <person name="Pangilinan J."/>
            <person name="Lipzen A."/>
            <person name="Riley R."/>
            <person name="Grigoriev I.V."/>
            <person name="Spatafora J.W."/>
            <person name="Choi I.-G."/>
        </authorList>
    </citation>
    <scope>NUCLEOTIDE SEQUENCE [LARGE SCALE GENOMIC DNA]</scope>
    <source>
        <strain evidence="3 4">KUC8140</strain>
    </source>
</reference>
<feature type="transmembrane region" description="Helical" evidence="2">
    <location>
        <begin position="213"/>
        <end position="236"/>
    </location>
</feature>
<protein>
    <recommendedName>
        <fullName evidence="5">Transmembrane protein</fullName>
    </recommendedName>
</protein>
<gene>
    <name evidence="3" type="ORF">SCHPADRAFT_226701</name>
</gene>
<feature type="region of interest" description="Disordered" evidence="1">
    <location>
        <begin position="63"/>
        <end position="93"/>
    </location>
</feature>
<keyword evidence="2" id="KW-0472">Membrane</keyword>
<evidence type="ECO:0000256" key="2">
    <source>
        <dbReference type="SAM" id="Phobius"/>
    </source>
</evidence>
<evidence type="ECO:0000313" key="4">
    <source>
        <dbReference type="Proteomes" id="UP000053477"/>
    </source>
</evidence>
<organism evidence="3 4">
    <name type="scientific">Schizopora paradoxa</name>
    <dbReference type="NCBI Taxonomy" id="27342"/>
    <lineage>
        <taxon>Eukaryota</taxon>
        <taxon>Fungi</taxon>
        <taxon>Dikarya</taxon>
        <taxon>Basidiomycota</taxon>
        <taxon>Agaricomycotina</taxon>
        <taxon>Agaricomycetes</taxon>
        <taxon>Hymenochaetales</taxon>
        <taxon>Schizoporaceae</taxon>
        <taxon>Schizopora</taxon>
    </lineage>
</organism>
<keyword evidence="2" id="KW-1133">Transmembrane helix</keyword>
<name>A0A0H2SGM2_9AGAM</name>
<feature type="compositionally biased region" description="Polar residues" evidence="1">
    <location>
        <begin position="74"/>
        <end position="92"/>
    </location>
</feature>
<dbReference type="InParanoid" id="A0A0H2SGM2"/>
<proteinExistence type="predicted"/>
<dbReference type="EMBL" id="KQ085919">
    <property type="protein sequence ID" value="KLO16221.1"/>
    <property type="molecule type" value="Genomic_DNA"/>
</dbReference>